<organism evidence="8 9">
    <name type="scientific">Umbra pygmaea</name>
    <name type="common">Eastern mudminnow</name>
    <dbReference type="NCBI Taxonomy" id="75934"/>
    <lineage>
        <taxon>Eukaryota</taxon>
        <taxon>Metazoa</taxon>
        <taxon>Chordata</taxon>
        <taxon>Craniata</taxon>
        <taxon>Vertebrata</taxon>
        <taxon>Euteleostomi</taxon>
        <taxon>Actinopterygii</taxon>
        <taxon>Neopterygii</taxon>
        <taxon>Teleostei</taxon>
        <taxon>Protacanthopterygii</taxon>
        <taxon>Esociformes</taxon>
        <taxon>Umbridae</taxon>
        <taxon>Umbra</taxon>
    </lineage>
</organism>
<evidence type="ECO:0000259" key="7">
    <source>
        <dbReference type="PROSITE" id="PS50118"/>
    </source>
</evidence>
<gene>
    <name evidence="8" type="ORF">UPYG_G00115290</name>
</gene>
<comment type="caution">
    <text evidence="8">The sequence shown here is derived from an EMBL/GenBank/DDBJ whole genome shotgun (WGS) entry which is preliminary data.</text>
</comment>
<evidence type="ECO:0000256" key="2">
    <source>
        <dbReference type="ARBA" id="ARBA00008774"/>
    </source>
</evidence>
<feature type="domain" description="HMG box" evidence="7">
    <location>
        <begin position="32"/>
        <end position="100"/>
    </location>
</feature>
<dbReference type="PANTHER" id="PTHR48112:SF32">
    <property type="entry name" value="HIGH MOBILITY GROUP PROTEIN B3"/>
    <property type="match status" value="1"/>
</dbReference>
<dbReference type="AlphaFoldDB" id="A0ABD0X3Z6"/>
<dbReference type="GO" id="GO:0003677">
    <property type="term" value="F:DNA binding"/>
    <property type="evidence" value="ECO:0007669"/>
    <property type="project" value="UniProtKB-UniRule"/>
</dbReference>
<dbReference type="EMBL" id="JAGEUA010000003">
    <property type="protein sequence ID" value="KAL0993894.1"/>
    <property type="molecule type" value="Genomic_DNA"/>
</dbReference>
<evidence type="ECO:0000256" key="4">
    <source>
        <dbReference type="ARBA" id="ARBA00023242"/>
    </source>
</evidence>
<evidence type="ECO:0000256" key="5">
    <source>
        <dbReference type="PROSITE-ProRule" id="PRU00267"/>
    </source>
</evidence>
<feature type="compositionally biased region" description="Acidic residues" evidence="6">
    <location>
        <begin position="119"/>
        <end position="138"/>
    </location>
</feature>
<dbReference type="Gene3D" id="1.10.30.10">
    <property type="entry name" value="High mobility group box domain"/>
    <property type="match status" value="1"/>
</dbReference>
<evidence type="ECO:0000256" key="3">
    <source>
        <dbReference type="ARBA" id="ARBA00023125"/>
    </source>
</evidence>
<name>A0ABD0X3Z6_UMBPY</name>
<dbReference type="SMART" id="SM00398">
    <property type="entry name" value="HMG"/>
    <property type="match status" value="1"/>
</dbReference>
<dbReference type="CDD" id="cd21979">
    <property type="entry name" value="HMG-box_HMGB_rpt2"/>
    <property type="match status" value="1"/>
</dbReference>
<feature type="DNA-binding region" description="HMG box" evidence="5">
    <location>
        <begin position="32"/>
        <end position="100"/>
    </location>
</feature>
<dbReference type="InterPro" id="IPR050342">
    <property type="entry name" value="HMGB"/>
</dbReference>
<comment type="similarity">
    <text evidence="2">Belongs to the HMGB family.</text>
</comment>
<dbReference type="FunFam" id="1.10.30.10:FF:000017">
    <property type="entry name" value="high mobility group protein B3"/>
    <property type="match status" value="1"/>
</dbReference>
<feature type="compositionally biased region" description="Basic and acidic residues" evidence="6">
    <location>
        <begin position="90"/>
        <end position="101"/>
    </location>
</feature>
<protein>
    <recommendedName>
        <fullName evidence="7">HMG box domain-containing protein</fullName>
    </recommendedName>
</protein>
<dbReference type="Pfam" id="PF00505">
    <property type="entry name" value="HMG_box"/>
    <property type="match status" value="1"/>
</dbReference>
<evidence type="ECO:0000256" key="1">
    <source>
        <dbReference type="ARBA" id="ARBA00004123"/>
    </source>
</evidence>
<dbReference type="PANTHER" id="PTHR48112">
    <property type="entry name" value="HIGH MOBILITY GROUP PROTEIN DSP1"/>
    <property type="match status" value="1"/>
</dbReference>
<proteinExistence type="inferred from homology"/>
<dbReference type="Proteomes" id="UP001557470">
    <property type="component" value="Unassembled WGS sequence"/>
</dbReference>
<evidence type="ECO:0000256" key="6">
    <source>
        <dbReference type="SAM" id="MobiDB-lite"/>
    </source>
</evidence>
<dbReference type="PRINTS" id="PR00886">
    <property type="entry name" value="HIGHMOBLTY12"/>
</dbReference>
<feature type="region of interest" description="Disordered" evidence="6">
    <location>
        <begin position="85"/>
        <end position="138"/>
    </location>
</feature>
<reference evidence="8 9" key="1">
    <citation type="submission" date="2024-06" db="EMBL/GenBank/DDBJ databases">
        <authorList>
            <person name="Pan Q."/>
            <person name="Wen M."/>
            <person name="Jouanno E."/>
            <person name="Zahm M."/>
            <person name="Klopp C."/>
            <person name="Cabau C."/>
            <person name="Louis A."/>
            <person name="Berthelot C."/>
            <person name="Parey E."/>
            <person name="Roest Crollius H."/>
            <person name="Montfort J."/>
            <person name="Robinson-Rechavi M."/>
            <person name="Bouchez O."/>
            <person name="Lampietro C."/>
            <person name="Lopez Roques C."/>
            <person name="Donnadieu C."/>
            <person name="Postlethwait J."/>
            <person name="Bobe J."/>
            <person name="Verreycken H."/>
            <person name="Guiguen Y."/>
        </authorList>
    </citation>
    <scope>NUCLEOTIDE SEQUENCE [LARGE SCALE GENOMIC DNA]</scope>
    <source>
        <strain evidence="8">Up_M1</strain>
        <tissue evidence="8">Testis</tissue>
    </source>
</reference>
<dbReference type="InterPro" id="IPR009071">
    <property type="entry name" value="HMG_box_dom"/>
</dbReference>
<dbReference type="SUPFAM" id="SSF47095">
    <property type="entry name" value="HMG-box"/>
    <property type="match status" value="1"/>
</dbReference>
<evidence type="ECO:0000313" key="9">
    <source>
        <dbReference type="Proteomes" id="UP001557470"/>
    </source>
</evidence>
<keyword evidence="4 5" id="KW-0539">Nucleus</keyword>
<sequence>MPPKEKSKPKEKASYGAPGKRGKKVKKDPNAPKRPPSGFFVFCAEQRPKIKAQHPSFGIGDVAKKLGEMWNNLTDSNKQPYLAKAKKLKEKYQKDVADYKSGKGKPSGAGASKSKKADDDDDEEEEDEDDDENEDEDD</sequence>
<dbReference type="InterPro" id="IPR036910">
    <property type="entry name" value="HMG_box_dom_sf"/>
</dbReference>
<keyword evidence="3 5" id="KW-0238">DNA-binding</keyword>
<feature type="region of interest" description="Disordered" evidence="6">
    <location>
        <begin position="1"/>
        <end position="39"/>
    </location>
</feature>
<evidence type="ECO:0000313" key="8">
    <source>
        <dbReference type="EMBL" id="KAL0993894.1"/>
    </source>
</evidence>
<feature type="compositionally biased region" description="Basic and acidic residues" evidence="6">
    <location>
        <begin position="1"/>
        <end position="13"/>
    </location>
</feature>
<comment type="subcellular location">
    <subcellularLocation>
        <location evidence="1">Nucleus</location>
    </subcellularLocation>
</comment>
<dbReference type="GO" id="GO:0005634">
    <property type="term" value="C:nucleus"/>
    <property type="evidence" value="ECO:0007669"/>
    <property type="project" value="UniProtKB-SubCell"/>
</dbReference>
<accession>A0ABD0X3Z6</accession>
<keyword evidence="9" id="KW-1185">Reference proteome</keyword>
<dbReference type="PROSITE" id="PS50118">
    <property type="entry name" value="HMG_BOX_2"/>
    <property type="match status" value="1"/>
</dbReference>